<name>A0ABP6GZ11_9ACTN</name>
<keyword evidence="2" id="KW-1133">Transmembrane helix</keyword>
<evidence type="ECO:0000256" key="1">
    <source>
        <dbReference type="SAM" id="MobiDB-lite"/>
    </source>
</evidence>
<feature type="region of interest" description="Disordered" evidence="1">
    <location>
        <begin position="1"/>
        <end position="20"/>
    </location>
</feature>
<proteinExistence type="predicted"/>
<feature type="transmembrane region" description="Helical" evidence="2">
    <location>
        <begin position="72"/>
        <end position="91"/>
    </location>
</feature>
<gene>
    <name evidence="3" type="ORF">GCM10010439_49130</name>
</gene>
<evidence type="ECO:0000313" key="3">
    <source>
        <dbReference type="EMBL" id="GAA2732123.1"/>
    </source>
</evidence>
<sequence length="118" mass="13295">MAAVLATPDTRTVSRERARRRAEREAEAARLAEERRVRAERESRRRERWRRICGRLPRTAPGGAARGRRRRASAVAVLFLAVQGAAWLLGLASMARFGLLVVSLLVFPIGAFLAFDRR</sequence>
<keyword evidence="2" id="KW-0812">Transmembrane</keyword>
<feature type="transmembrane region" description="Helical" evidence="2">
    <location>
        <begin position="97"/>
        <end position="115"/>
    </location>
</feature>
<organism evidence="3 4">
    <name type="scientific">Actinocorallia aurantiaca</name>
    <dbReference type="NCBI Taxonomy" id="46204"/>
    <lineage>
        <taxon>Bacteria</taxon>
        <taxon>Bacillati</taxon>
        <taxon>Actinomycetota</taxon>
        <taxon>Actinomycetes</taxon>
        <taxon>Streptosporangiales</taxon>
        <taxon>Thermomonosporaceae</taxon>
        <taxon>Actinocorallia</taxon>
    </lineage>
</organism>
<reference evidence="4" key="1">
    <citation type="journal article" date="2019" name="Int. J. Syst. Evol. Microbiol.">
        <title>The Global Catalogue of Microorganisms (GCM) 10K type strain sequencing project: providing services to taxonomists for standard genome sequencing and annotation.</title>
        <authorList>
            <consortium name="The Broad Institute Genomics Platform"/>
            <consortium name="The Broad Institute Genome Sequencing Center for Infectious Disease"/>
            <person name="Wu L."/>
            <person name="Ma J."/>
        </authorList>
    </citation>
    <scope>NUCLEOTIDE SEQUENCE [LARGE SCALE GENOMIC DNA]</scope>
    <source>
        <strain evidence="4">JCM 8201</strain>
    </source>
</reference>
<dbReference type="EMBL" id="BAAATZ010000021">
    <property type="protein sequence ID" value="GAA2732123.1"/>
    <property type="molecule type" value="Genomic_DNA"/>
</dbReference>
<keyword evidence="2" id="KW-0472">Membrane</keyword>
<dbReference type="Proteomes" id="UP001501842">
    <property type="component" value="Unassembled WGS sequence"/>
</dbReference>
<protein>
    <submittedName>
        <fullName evidence="3">Uncharacterized protein</fullName>
    </submittedName>
</protein>
<evidence type="ECO:0000313" key="4">
    <source>
        <dbReference type="Proteomes" id="UP001501842"/>
    </source>
</evidence>
<evidence type="ECO:0000256" key="2">
    <source>
        <dbReference type="SAM" id="Phobius"/>
    </source>
</evidence>
<keyword evidence="4" id="KW-1185">Reference proteome</keyword>
<comment type="caution">
    <text evidence="3">The sequence shown here is derived from an EMBL/GenBank/DDBJ whole genome shotgun (WGS) entry which is preliminary data.</text>
</comment>
<accession>A0ABP6GZ11</accession>